<dbReference type="SUPFAM" id="SSF81383">
    <property type="entry name" value="F-box domain"/>
    <property type="match status" value="1"/>
</dbReference>
<name>A0A9P6LTU1_9FUNG</name>
<protein>
    <recommendedName>
        <fullName evidence="4">F-box domain-containing protein</fullName>
    </recommendedName>
</protein>
<proteinExistence type="predicted"/>
<evidence type="ECO:0000313" key="3">
    <source>
        <dbReference type="Proteomes" id="UP000749646"/>
    </source>
</evidence>
<organism evidence="1 3">
    <name type="scientific">Modicella reniformis</name>
    <dbReference type="NCBI Taxonomy" id="1440133"/>
    <lineage>
        <taxon>Eukaryota</taxon>
        <taxon>Fungi</taxon>
        <taxon>Fungi incertae sedis</taxon>
        <taxon>Mucoromycota</taxon>
        <taxon>Mortierellomycotina</taxon>
        <taxon>Mortierellomycetes</taxon>
        <taxon>Mortierellales</taxon>
        <taxon>Mortierellaceae</taxon>
        <taxon>Modicella</taxon>
    </lineage>
</organism>
<evidence type="ECO:0000313" key="1">
    <source>
        <dbReference type="EMBL" id="KAF9938950.1"/>
    </source>
</evidence>
<dbReference type="Gene3D" id="3.80.10.10">
    <property type="entry name" value="Ribonuclease Inhibitor"/>
    <property type="match status" value="1"/>
</dbReference>
<dbReference type="OrthoDB" id="2449914at2759"/>
<sequence length="468" mass="54098">MISANAPDVCNVFHVLAQFLTQDDHGRCLRVCQQWHKALLPSLWANLELQDEDFATPPPLEALDKHRHLVERLTIYYNVPAEYYAVHFPNLQALEINELHRYCPTVLAQHWTLKELVLLGLDGGLKPDFWETVSTLPRLATLYVMNLNFDGTELYDFYKCCERLVSLTICTTHLFEPPRYINLGNLRTMELELVDGLSNEQQLNWLAQGTMLKRLYWCPWTGDSHENISVEALTHYASTYSWHNLQELVLCGARASDNQLSQIIAAMFSAAVLSMTDTEFGRLSMNALRNHFNTLRELNISNSQTQTGIWIPEILASCPLLENLAADRVPARSIMDGQPWACSGRLKKLRVFFDLSDDPLEAMQQQEDILDRLSELRCLVYLNVSHWSQGKPQRTLDFRLEKGLARLRTLKRLTEFRFYHTPQSMGIEEVEWMLYHWKRLMYITTTLCENRSGNQTLVSMLREGGVRS</sequence>
<dbReference type="Proteomes" id="UP000749646">
    <property type="component" value="Unassembled WGS sequence"/>
</dbReference>
<keyword evidence="3" id="KW-1185">Reference proteome</keyword>
<evidence type="ECO:0008006" key="4">
    <source>
        <dbReference type="Google" id="ProtNLM"/>
    </source>
</evidence>
<dbReference type="InterPro" id="IPR036047">
    <property type="entry name" value="F-box-like_dom_sf"/>
</dbReference>
<reference evidence="1" key="1">
    <citation type="journal article" date="2020" name="Fungal Divers.">
        <title>Resolving the Mortierellaceae phylogeny through synthesis of multi-gene phylogenetics and phylogenomics.</title>
        <authorList>
            <person name="Vandepol N."/>
            <person name="Liber J."/>
            <person name="Desiro A."/>
            <person name="Na H."/>
            <person name="Kennedy M."/>
            <person name="Barry K."/>
            <person name="Grigoriev I.V."/>
            <person name="Miller A.N."/>
            <person name="O'Donnell K."/>
            <person name="Stajich J.E."/>
            <person name="Bonito G."/>
        </authorList>
    </citation>
    <scope>NUCLEOTIDE SEQUENCE</scope>
    <source>
        <strain evidence="1">MES-2147</strain>
    </source>
</reference>
<dbReference type="InterPro" id="IPR032675">
    <property type="entry name" value="LRR_dom_sf"/>
</dbReference>
<gene>
    <name evidence="1" type="ORF">BGZ65_011837</name>
    <name evidence="2" type="ORF">BGZ65_011838</name>
</gene>
<evidence type="ECO:0000313" key="2">
    <source>
        <dbReference type="EMBL" id="KAF9938951.1"/>
    </source>
</evidence>
<dbReference type="AlphaFoldDB" id="A0A9P6LTU1"/>
<dbReference type="SUPFAM" id="SSF52058">
    <property type="entry name" value="L domain-like"/>
    <property type="match status" value="1"/>
</dbReference>
<dbReference type="EMBL" id="JAAAHW010009566">
    <property type="protein sequence ID" value="KAF9938950.1"/>
    <property type="molecule type" value="Genomic_DNA"/>
</dbReference>
<dbReference type="EMBL" id="JAAAHW010009566">
    <property type="protein sequence ID" value="KAF9938951.1"/>
    <property type="molecule type" value="Genomic_DNA"/>
</dbReference>
<accession>A0A9P6LTU1</accession>
<comment type="caution">
    <text evidence="1">The sequence shown here is derived from an EMBL/GenBank/DDBJ whole genome shotgun (WGS) entry which is preliminary data.</text>
</comment>